<reference evidence="2" key="1">
    <citation type="submission" date="2019-08" db="EMBL/GenBank/DDBJ databases">
        <authorList>
            <person name="Kucharzyk K."/>
            <person name="Murdoch R.W."/>
            <person name="Higgins S."/>
            <person name="Loffler F."/>
        </authorList>
    </citation>
    <scope>NUCLEOTIDE SEQUENCE</scope>
</reference>
<sequence>MDSHVNDRLARGHARTVHRPGFSGGHNQNLRPAALFRQVFRVGVAGGDGGVSGQQQHGRGLSDDKAAPHHRHPLSVQIAAVVIQKLHAGLCGARGIARALSGEYPGKGSAGDAVHILFGKQGFTGRLLVQRFGQGAQHQKAVDVRSPVDALDGLHQLRLRAVGG</sequence>
<dbReference type="AlphaFoldDB" id="A0A645CSK5"/>
<evidence type="ECO:0000313" key="2">
    <source>
        <dbReference type="EMBL" id="MPM79907.1"/>
    </source>
</evidence>
<comment type="caution">
    <text evidence="2">The sequence shown here is derived from an EMBL/GenBank/DDBJ whole genome shotgun (WGS) entry which is preliminary data.</text>
</comment>
<proteinExistence type="predicted"/>
<name>A0A645CSK5_9ZZZZ</name>
<feature type="region of interest" description="Disordered" evidence="1">
    <location>
        <begin position="1"/>
        <end position="28"/>
    </location>
</feature>
<feature type="region of interest" description="Disordered" evidence="1">
    <location>
        <begin position="47"/>
        <end position="70"/>
    </location>
</feature>
<organism evidence="2">
    <name type="scientific">bioreactor metagenome</name>
    <dbReference type="NCBI Taxonomy" id="1076179"/>
    <lineage>
        <taxon>unclassified sequences</taxon>
        <taxon>metagenomes</taxon>
        <taxon>ecological metagenomes</taxon>
    </lineage>
</organism>
<gene>
    <name evidence="2" type="ORF">SDC9_126950</name>
</gene>
<evidence type="ECO:0000256" key="1">
    <source>
        <dbReference type="SAM" id="MobiDB-lite"/>
    </source>
</evidence>
<accession>A0A645CSK5</accession>
<dbReference type="EMBL" id="VSSQ01029684">
    <property type="protein sequence ID" value="MPM79907.1"/>
    <property type="molecule type" value="Genomic_DNA"/>
</dbReference>
<protein>
    <submittedName>
        <fullName evidence="2">Uncharacterized protein</fullName>
    </submittedName>
</protein>
<feature type="compositionally biased region" description="Basic and acidic residues" evidence="1">
    <location>
        <begin position="1"/>
        <end position="10"/>
    </location>
</feature>